<evidence type="ECO:0000256" key="9">
    <source>
        <dbReference type="ARBA" id="ARBA00023136"/>
    </source>
</evidence>
<dbReference type="SMR" id="A0A0R4IRK7"/>
<feature type="compositionally biased region" description="Polar residues" evidence="10">
    <location>
        <begin position="293"/>
        <end position="316"/>
    </location>
</feature>
<comment type="subcellular location">
    <subcellularLocation>
        <location evidence="1">Cell junction</location>
        <location evidence="1">Tight junction</location>
    </subcellularLocation>
    <subcellularLocation>
        <location evidence="2">Cell membrane</location>
        <topology evidence="2">Multi-pass membrane protein</topology>
    </subcellularLocation>
</comment>
<dbReference type="PRINTS" id="PR01077">
    <property type="entry name" value="CLAUDIN"/>
</dbReference>
<feature type="compositionally biased region" description="Basic and acidic residues" evidence="10">
    <location>
        <begin position="256"/>
        <end position="278"/>
    </location>
</feature>
<feature type="region of interest" description="Disordered" evidence="10">
    <location>
        <begin position="243"/>
        <end position="316"/>
    </location>
</feature>
<protein>
    <submittedName>
        <fullName evidence="13">Si:busm1-52i16.2</fullName>
    </submittedName>
</protein>
<comment type="similarity">
    <text evidence="3">Belongs to the claudin family.</text>
</comment>
<dbReference type="GO" id="GO:0005886">
    <property type="term" value="C:plasma membrane"/>
    <property type="evidence" value="ECO:0007669"/>
    <property type="project" value="UniProtKB-SubCell"/>
</dbReference>
<dbReference type="ZFIN" id="ZDB-GENE-030616-509">
    <property type="gene designation" value="cldn10e"/>
</dbReference>
<feature type="signal peptide" evidence="12">
    <location>
        <begin position="1"/>
        <end position="26"/>
    </location>
</feature>
<dbReference type="AlphaFoldDB" id="A0A0R4IRK7"/>
<keyword evidence="7" id="KW-0965">Cell junction</keyword>
<evidence type="ECO:0000256" key="4">
    <source>
        <dbReference type="ARBA" id="ARBA00022427"/>
    </source>
</evidence>
<keyword evidence="12" id="KW-0732">Signal</keyword>
<name>A0A0R4IRK7_DANRE</name>
<evidence type="ECO:0000256" key="8">
    <source>
        <dbReference type="ARBA" id="ARBA00022989"/>
    </source>
</evidence>
<dbReference type="RefSeq" id="XP_073809756.1">
    <property type="nucleotide sequence ID" value="XM_073953655.1"/>
</dbReference>
<keyword evidence="9 11" id="KW-0472">Membrane</keyword>
<dbReference type="PaxDb" id="7955-ENSDARP00000076335"/>
<evidence type="ECO:0000256" key="7">
    <source>
        <dbReference type="ARBA" id="ARBA00022949"/>
    </source>
</evidence>
<dbReference type="AGR" id="ZFIN:ZDB-GENE-030616-509"/>
<evidence type="ECO:0000256" key="11">
    <source>
        <dbReference type="SAM" id="Phobius"/>
    </source>
</evidence>
<dbReference type="EMBL" id="BX663606">
    <property type="status" value="NOT_ANNOTATED_CDS"/>
    <property type="molecule type" value="Genomic_DNA"/>
</dbReference>
<dbReference type="OrthoDB" id="8909271at2759"/>
<dbReference type="Bgee" id="ENSDARG00000058930">
    <property type="expression patterns" value="Expressed in pharyngeal gill"/>
</dbReference>
<feature type="transmembrane region" description="Helical" evidence="11">
    <location>
        <begin position="82"/>
        <end position="103"/>
    </location>
</feature>
<dbReference type="Pfam" id="PF00822">
    <property type="entry name" value="PMP22_Claudin"/>
    <property type="match status" value="1"/>
</dbReference>
<sequence>MNIRTMQVWGFLLSVTGWIFVSCSMAMEAWKVAPIGGVGGSNIISVGWHWSSLWRECFTDSASTTRCYDFPVLWAVKGYLQIVRALLMAGMGVGVLAIILSLVGMECTYIGGNDNEKNRSVRAAGICHVSGGLLASAGYAVYAERIYTEYYNPTIAGLQYELGVPLFLGWSGCAVQITGGAFFLVSVSRLSSQTYIHVPTLSVPVVEANALRSSRTNISIISEHSTNSKTSAVSALSSKSEITAVSKAPSKKSRASRSERPSRPRRSDKPRDSVRSEVSESVSFSRSSGTSRQHINNKASSTSRGTSRQFIKSSYL</sequence>
<dbReference type="InterPro" id="IPR004031">
    <property type="entry name" value="PMP22/EMP/MP20/Claudin"/>
</dbReference>
<evidence type="ECO:0000256" key="6">
    <source>
        <dbReference type="ARBA" id="ARBA00022692"/>
    </source>
</evidence>
<evidence type="ECO:0000256" key="1">
    <source>
        <dbReference type="ARBA" id="ARBA00004435"/>
    </source>
</evidence>
<evidence type="ECO:0000313" key="13">
    <source>
        <dbReference type="Ensembl" id="ENSDARP00000138844"/>
    </source>
</evidence>
<evidence type="ECO:0000256" key="5">
    <source>
        <dbReference type="ARBA" id="ARBA00022475"/>
    </source>
</evidence>
<accession>A0A0R4IRK7</accession>
<keyword evidence="4" id="KW-0796">Tight junction</keyword>
<feature type="transmembrane region" description="Helical" evidence="11">
    <location>
        <begin position="123"/>
        <end position="142"/>
    </location>
</feature>
<feature type="chain" id="PRO_5006451627" evidence="12">
    <location>
        <begin position="27"/>
        <end position="316"/>
    </location>
</feature>
<dbReference type="GO" id="GO:0005923">
    <property type="term" value="C:bicellular tight junction"/>
    <property type="evidence" value="ECO:0007669"/>
    <property type="project" value="UniProtKB-SubCell"/>
</dbReference>
<dbReference type="GeneID" id="556021"/>
<keyword evidence="6 11" id="KW-0812">Transmembrane</keyword>
<reference evidence="13" key="2">
    <citation type="submission" date="2015-11" db="UniProtKB">
        <authorList>
            <consortium name="Ensembl"/>
        </authorList>
    </citation>
    <scope>IDENTIFICATION</scope>
    <source>
        <strain evidence="13">Tuebingen</strain>
    </source>
</reference>
<dbReference type="eggNOG" id="ENOG502RX9J">
    <property type="taxonomic scope" value="Eukaryota"/>
</dbReference>
<evidence type="ECO:0000256" key="10">
    <source>
        <dbReference type="SAM" id="MobiDB-lite"/>
    </source>
</evidence>
<organism evidence="13">
    <name type="scientific">Danio rerio</name>
    <name type="common">Zebrafish</name>
    <name type="synonym">Brachydanio rerio</name>
    <dbReference type="NCBI Taxonomy" id="7955"/>
    <lineage>
        <taxon>Eukaryota</taxon>
        <taxon>Metazoa</taxon>
        <taxon>Chordata</taxon>
        <taxon>Craniata</taxon>
        <taxon>Vertebrata</taxon>
        <taxon>Euteleostomi</taxon>
        <taxon>Actinopterygii</taxon>
        <taxon>Neopterygii</taxon>
        <taxon>Teleostei</taxon>
        <taxon>Ostariophysi</taxon>
        <taxon>Cypriniformes</taxon>
        <taxon>Danionidae</taxon>
        <taxon>Danioninae</taxon>
        <taxon>Danio</taxon>
    </lineage>
</organism>
<dbReference type="GeneTree" id="ENSGT00940000166422"/>
<evidence type="ECO:0000256" key="2">
    <source>
        <dbReference type="ARBA" id="ARBA00004651"/>
    </source>
</evidence>
<feature type="transmembrane region" description="Helical" evidence="11">
    <location>
        <begin position="162"/>
        <end position="185"/>
    </location>
</feature>
<dbReference type="OMA" id="MGMECTF"/>
<dbReference type="Gene3D" id="1.20.140.150">
    <property type="match status" value="1"/>
</dbReference>
<evidence type="ECO:0000256" key="3">
    <source>
        <dbReference type="ARBA" id="ARBA00008295"/>
    </source>
</evidence>
<dbReference type="InParanoid" id="A0A0R4IRK7"/>
<dbReference type="PANTHER" id="PTHR12002">
    <property type="entry name" value="CLAUDIN"/>
    <property type="match status" value="1"/>
</dbReference>
<gene>
    <name evidence="14" type="primary">cldn10e</name>
</gene>
<dbReference type="Ensembl" id="ENSDART00000158065.2">
    <property type="protein sequence ID" value="ENSDARP00000138844.1"/>
    <property type="gene ID" value="ENSDARG00000058930.6"/>
</dbReference>
<feature type="compositionally biased region" description="Low complexity" evidence="10">
    <location>
        <begin position="279"/>
        <end position="292"/>
    </location>
</feature>
<dbReference type="PROSITE" id="PS51257">
    <property type="entry name" value="PROKAR_LIPOPROTEIN"/>
    <property type="match status" value="1"/>
</dbReference>
<keyword evidence="5" id="KW-1003">Cell membrane</keyword>
<dbReference type="ExpressionAtlas" id="A0A0R4IRK7">
    <property type="expression patterns" value="differential"/>
</dbReference>
<keyword evidence="8 11" id="KW-1133">Transmembrane helix</keyword>
<dbReference type="InterPro" id="IPR006187">
    <property type="entry name" value="Claudin"/>
</dbReference>
<evidence type="ECO:0000313" key="14">
    <source>
        <dbReference type="ZFIN" id="ZDB-GENE-030616-509"/>
    </source>
</evidence>
<reference evidence="13" key="1">
    <citation type="journal article" date="2013" name="Nature">
        <title>The zebrafish reference genome sequence and its relationship to the human genome.</title>
        <authorList>
            <consortium name="Genome Reference Consortium Zebrafish"/>
            <person name="Howe K."/>
            <person name="Clark M.D."/>
            <person name="Torroja C.F."/>
            <person name="Torrance J."/>
            <person name="Berthelot C."/>
            <person name="Muffato M."/>
            <person name="Collins J.E."/>
            <person name="Humphray S."/>
            <person name="McLaren K."/>
            <person name="Matthews L."/>
            <person name="McLaren S."/>
            <person name="Sealy I."/>
            <person name="Caccamo M."/>
            <person name="Churcher C."/>
            <person name="Scott C."/>
            <person name="Barrett J.C."/>
            <person name="Koch R."/>
            <person name="Rauch G.J."/>
            <person name="White S."/>
            <person name="Chow W."/>
            <person name="Kilian B."/>
            <person name="Quintais L.T."/>
            <person name="Guerra-Assuncao J.A."/>
            <person name="Zhou Y."/>
            <person name="Gu Y."/>
            <person name="Yen J."/>
            <person name="Vogel J.H."/>
            <person name="Eyre T."/>
            <person name="Redmond S."/>
            <person name="Banerjee R."/>
            <person name="Chi J."/>
            <person name="Fu B."/>
            <person name="Langley E."/>
            <person name="Maguire S.F."/>
            <person name="Laird G.K."/>
            <person name="Lloyd D."/>
            <person name="Kenyon E."/>
            <person name="Donaldson S."/>
            <person name="Sehra H."/>
            <person name="Almeida-King J."/>
            <person name="Loveland J."/>
            <person name="Trevanion S."/>
            <person name="Jones M."/>
            <person name="Quail M."/>
            <person name="Willey D."/>
            <person name="Hunt A."/>
            <person name="Burton J."/>
            <person name="Sims S."/>
            <person name="McLay K."/>
            <person name="Plumb B."/>
            <person name="Davis J."/>
            <person name="Clee C."/>
            <person name="Oliver K."/>
            <person name="Clark R."/>
            <person name="Riddle C."/>
            <person name="Elliot D."/>
            <person name="Eliott D."/>
            <person name="Threadgold G."/>
            <person name="Harden G."/>
            <person name="Ware D."/>
            <person name="Begum S."/>
            <person name="Mortimore B."/>
            <person name="Mortimer B."/>
            <person name="Kerry G."/>
            <person name="Heath P."/>
            <person name="Phillimore B."/>
            <person name="Tracey A."/>
            <person name="Corby N."/>
            <person name="Dunn M."/>
            <person name="Johnson C."/>
            <person name="Wood J."/>
            <person name="Clark S."/>
            <person name="Pelan S."/>
            <person name="Griffiths G."/>
            <person name="Smith M."/>
            <person name="Glithero R."/>
            <person name="Howden P."/>
            <person name="Barker N."/>
            <person name="Lloyd C."/>
            <person name="Stevens C."/>
            <person name="Harley J."/>
            <person name="Holt K."/>
            <person name="Panagiotidis G."/>
            <person name="Lovell J."/>
            <person name="Beasley H."/>
            <person name="Henderson C."/>
            <person name="Gordon D."/>
            <person name="Auger K."/>
            <person name="Wright D."/>
            <person name="Collins J."/>
            <person name="Raisen C."/>
            <person name="Dyer L."/>
            <person name="Leung K."/>
            <person name="Robertson L."/>
            <person name="Ambridge K."/>
            <person name="Leongamornlert D."/>
            <person name="McGuire S."/>
            <person name="Gilderthorp R."/>
            <person name="Griffiths C."/>
            <person name="Manthravadi D."/>
            <person name="Nichol S."/>
            <person name="Barker G."/>
            <person name="Whitehead S."/>
            <person name="Kay M."/>
            <person name="Brown J."/>
            <person name="Murnane C."/>
            <person name="Gray E."/>
            <person name="Humphries M."/>
            <person name="Sycamore N."/>
            <person name="Barker D."/>
            <person name="Saunders D."/>
            <person name="Wallis J."/>
            <person name="Babbage A."/>
            <person name="Hammond S."/>
            <person name="Mashreghi-Mohammadi M."/>
            <person name="Barr L."/>
            <person name="Martin S."/>
            <person name="Wray P."/>
            <person name="Ellington A."/>
            <person name="Matthews N."/>
            <person name="Ellwood M."/>
            <person name="Woodmansey R."/>
            <person name="Clark G."/>
            <person name="Cooper J."/>
            <person name="Cooper J."/>
            <person name="Tromans A."/>
            <person name="Grafham D."/>
            <person name="Skuce C."/>
            <person name="Pandian R."/>
            <person name="Andrews R."/>
            <person name="Harrison E."/>
            <person name="Kimberley A."/>
            <person name="Garnett J."/>
            <person name="Fosker N."/>
            <person name="Hall R."/>
            <person name="Garner P."/>
            <person name="Kelly D."/>
            <person name="Bird C."/>
            <person name="Palmer S."/>
            <person name="Gehring I."/>
            <person name="Berger A."/>
            <person name="Dooley C.M."/>
            <person name="Ersan-Urun Z."/>
            <person name="Eser C."/>
            <person name="Geiger H."/>
            <person name="Geisler M."/>
            <person name="Karotki L."/>
            <person name="Kirn A."/>
            <person name="Konantz J."/>
            <person name="Konantz M."/>
            <person name="Oberlander M."/>
            <person name="Rudolph-Geiger S."/>
            <person name="Teucke M."/>
            <person name="Lanz C."/>
            <person name="Raddatz G."/>
            <person name="Osoegawa K."/>
            <person name="Zhu B."/>
            <person name="Rapp A."/>
            <person name="Widaa S."/>
            <person name="Langford C."/>
            <person name="Yang F."/>
            <person name="Schuster S.C."/>
            <person name="Carter N.P."/>
            <person name="Harrow J."/>
            <person name="Ning Z."/>
            <person name="Herrero J."/>
            <person name="Searle S.M."/>
            <person name="Enright A."/>
            <person name="Geisler R."/>
            <person name="Plasterk R.H."/>
            <person name="Lee C."/>
            <person name="Westerfield M."/>
            <person name="de Jong P.J."/>
            <person name="Zon L.I."/>
            <person name="Postlethwait J.H."/>
            <person name="Nusslein-Volhard C."/>
            <person name="Hubbard T.J."/>
            <person name="Roest Crollius H."/>
            <person name="Rogers J."/>
            <person name="Stemple D.L."/>
        </authorList>
    </citation>
    <scope>NUCLEOTIDE SEQUENCE [LARGE SCALE GENOMIC DNA]</scope>
    <source>
        <strain evidence="13">Tuebingen</strain>
    </source>
</reference>
<evidence type="ECO:0000256" key="12">
    <source>
        <dbReference type="SAM" id="SignalP"/>
    </source>
</evidence>
<dbReference type="GO" id="GO:0005198">
    <property type="term" value="F:structural molecule activity"/>
    <property type="evidence" value="ECO:0007669"/>
    <property type="project" value="InterPro"/>
</dbReference>
<proteinExistence type="inferred from homology"/>